<dbReference type="InterPro" id="IPR014710">
    <property type="entry name" value="RmlC-like_jellyroll"/>
</dbReference>
<dbReference type="Proteomes" id="UP000003919">
    <property type="component" value="Chromosome"/>
</dbReference>
<dbReference type="eggNOG" id="COG0662">
    <property type="taxonomic scope" value="Bacteria"/>
</dbReference>
<dbReference type="HOGENOM" id="CLU_131430_1_0_10"/>
<proteinExistence type="predicted"/>
<dbReference type="CDD" id="cd02226">
    <property type="entry name" value="cupin_YdbB-like"/>
    <property type="match status" value="1"/>
</dbReference>
<protein>
    <submittedName>
        <fullName evidence="2">Cupin domain protein</fullName>
    </submittedName>
</protein>
<dbReference type="AlphaFoldDB" id="A3HYE1"/>
<dbReference type="PANTHER" id="PTHR36114">
    <property type="entry name" value="16.7 KDA PROTEIN IN WHIE LOCUS"/>
    <property type="match status" value="1"/>
</dbReference>
<dbReference type="Pfam" id="PF07883">
    <property type="entry name" value="Cupin_2"/>
    <property type="match status" value="1"/>
</dbReference>
<dbReference type="PANTHER" id="PTHR36114:SF1">
    <property type="entry name" value="16.7 KDA PROTEIN IN WHIE LOCUS"/>
    <property type="match status" value="1"/>
</dbReference>
<accession>A3HYE1</accession>
<organism evidence="2 3">
    <name type="scientific">Algoriphagus machipongonensis</name>
    <dbReference type="NCBI Taxonomy" id="388413"/>
    <lineage>
        <taxon>Bacteria</taxon>
        <taxon>Pseudomonadati</taxon>
        <taxon>Bacteroidota</taxon>
        <taxon>Cytophagia</taxon>
        <taxon>Cytophagales</taxon>
        <taxon>Cyclobacteriaceae</taxon>
        <taxon>Algoriphagus</taxon>
    </lineage>
</organism>
<evidence type="ECO:0000313" key="2">
    <source>
        <dbReference type="EMBL" id="EAZ80277.1"/>
    </source>
</evidence>
<dbReference type="InterPro" id="IPR013096">
    <property type="entry name" value="Cupin_2"/>
</dbReference>
<dbReference type="InterPro" id="IPR011051">
    <property type="entry name" value="RmlC_Cupin_sf"/>
</dbReference>
<gene>
    <name evidence="2" type="ORF">ALPR1_05125</name>
</gene>
<evidence type="ECO:0000259" key="1">
    <source>
        <dbReference type="Pfam" id="PF07883"/>
    </source>
</evidence>
<dbReference type="OrthoDB" id="9794183at2"/>
<dbReference type="EMBL" id="CM001023">
    <property type="protein sequence ID" value="EAZ80277.1"/>
    <property type="molecule type" value="Genomic_DNA"/>
</dbReference>
<keyword evidence="3" id="KW-1185">Reference proteome</keyword>
<reference evidence="2 3" key="1">
    <citation type="journal article" date="2011" name="J. Bacteriol.">
        <title>Complete genome sequence of Algoriphagus sp. PR1, bacterial prey of a colony-forming choanoflagellate.</title>
        <authorList>
            <person name="Alegado R.A."/>
            <person name="Ferriera S."/>
            <person name="Nusbaum C."/>
            <person name="Young S.K."/>
            <person name="Zeng Q."/>
            <person name="Imamovic A."/>
            <person name="Fairclough S.R."/>
            <person name="King N."/>
        </authorList>
    </citation>
    <scope>NUCLEOTIDE SEQUENCE [LARGE SCALE GENOMIC DNA]</scope>
    <source>
        <strain evidence="2 3">PR1</strain>
    </source>
</reference>
<dbReference type="RefSeq" id="WP_008198855.1">
    <property type="nucleotide sequence ID" value="NZ_CM001023.1"/>
</dbReference>
<dbReference type="EMBL" id="AAXU02000001">
    <property type="protein sequence ID" value="EAZ80277.1"/>
    <property type="molecule type" value="Genomic_DNA"/>
</dbReference>
<dbReference type="SUPFAM" id="SSF51182">
    <property type="entry name" value="RmlC-like cupins"/>
    <property type="match status" value="1"/>
</dbReference>
<dbReference type="Gene3D" id="2.60.120.10">
    <property type="entry name" value="Jelly Rolls"/>
    <property type="match status" value="1"/>
</dbReference>
<name>A3HYE1_9BACT</name>
<evidence type="ECO:0000313" key="3">
    <source>
        <dbReference type="Proteomes" id="UP000003919"/>
    </source>
</evidence>
<feature type="domain" description="Cupin type-2" evidence="1">
    <location>
        <begin position="39"/>
        <end position="96"/>
    </location>
</feature>
<sequence length="122" mass="14068">MSSEKVSVADKLSKVSDYWNPVIVGELNNQHVKLVKFKGEFIWHHHEGEDEMFYVLDGEFDMHFRDKVVHLKKNEFIIVQKGVEHKPVAKTEVSVMLFEPSSTLNTGNQVDDVLTQNNLKTI</sequence>
<dbReference type="InterPro" id="IPR052044">
    <property type="entry name" value="PKS_Associated_Protein"/>
</dbReference>
<comment type="caution">
    <text evidence="2">The sequence shown here is derived from an EMBL/GenBank/DDBJ whole genome shotgun (WGS) entry which is preliminary data.</text>
</comment>